<protein>
    <recommendedName>
        <fullName evidence="3">Thioredoxin domain-containing protein</fullName>
    </recommendedName>
</protein>
<dbReference type="PROSITE" id="PS51352">
    <property type="entry name" value="THIOREDOXIN_2"/>
    <property type="match status" value="1"/>
</dbReference>
<accession>A0ABQ3WUJ2</accession>
<proteinExistence type="predicted"/>
<dbReference type="SUPFAM" id="SSF52833">
    <property type="entry name" value="Thioredoxin-like"/>
    <property type="match status" value="1"/>
</dbReference>
<feature type="transmembrane region" description="Helical" evidence="2">
    <location>
        <begin position="43"/>
        <end position="64"/>
    </location>
</feature>
<dbReference type="CDD" id="cd02966">
    <property type="entry name" value="TlpA_like_family"/>
    <property type="match status" value="1"/>
</dbReference>
<name>A0ABQ3WUJ2_9ACTN</name>
<dbReference type="RefSeq" id="WP_204299948.1">
    <property type="nucleotide sequence ID" value="NZ_BAAAGQ010000038.1"/>
</dbReference>
<keyword evidence="2" id="KW-0812">Transmembrane</keyword>
<evidence type="ECO:0000256" key="2">
    <source>
        <dbReference type="SAM" id="Phobius"/>
    </source>
</evidence>
<dbReference type="InterPro" id="IPR036249">
    <property type="entry name" value="Thioredoxin-like_sf"/>
</dbReference>
<evidence type="ECO:0000313" key="4">
    <source>
        <dbReference type="EMBL" id="GID49868.1"/>
    </source>
</evidence>
<keyword evidence="2" id="KW-0472">Membrane</keyword>
<keyword evidence="2" id="KW-1133">Transmembrane helix</keyword>
<evidence type="ECO:0000256" key="1">
    <source>
        <dbReference type="SAM" id="MobiDB-lite"/>
    </source>
</evidence>
<feature type="region of interest" description="Disordered" evidence="1">
    <location>
        <begin position="1"/>
        <end position="21"/>
    </location>
</feature>
<dbReference type="EMBL" id="BOMF01000136">
    <property type="protein sequence ID" value="GID49868.1"/>
    <property type="molecule type" value="Genomic_DNA"/>
</dbReference>
<dbReference type="InterPro" id="IPR050553">
    <property type="entry name" value="Thioredoxin_ResA/DsbE_sf"/>
</dbReference>
<organism evidence="4">
    <name type="scientific">Actinoplanes campanulatus</name>
    <dbReference type="NCBI Taxonomy" id="113559"/>
    <lineage>
        <taxon>Bacteria</taxon>
        <taxon>Bacillati</taxon>
        <taxon>Actinomycetota</taxon>
        <taxon>Actinomycetes</taxon>
        <taxon>Micromonosporales</taxon>
        <taxon>Micromonosporaceae</taxon>
        <taxon>Actinoplanes</taxon>
    </lineage>
</organism>
<reference evidence="4" key="1">
    <citation type="submission" date="2021-01" db="EMBL/GenBank/DDBJ databases">
        <title>Whole genome shotgun sequence of Actinoplanes capillaceus NBRC 16408.</title>
        <authorList>
            <person name="Komaki H."/>
            <person name="Tamura T."/>
        </authorList>
    </citation>
    <scope>NUCLEOTIDE SEQUENCE [LARGE SCALE GENOMIC DNA]</scope>
    <source>
        <strain evidence="4">NBRC 16408</strain>
    </source>
</reference>
<gene>
    <name evidence="4" type="ORF">Aca07nite_71430</name>
</gene>
<comment type="caution">
    <text evidence="4">The sequence shown here is derived from an EMBL/GenBank/DDBJ whole genome shotgun (WGS) entry which is preliminary data.</text>
</comment>
<dbReference type="PANTHER" id="PTHR42852">
    <property type="entry name" value="THIOL:DISULFIDE INTERCHANGE PROTEIN DSBE"/>
    <property type="match status" value="1"/>
</dbReference>
<evidence type="ECO:0000259" key="3">
    <source>
        <dbReference type="PROSITE" id="PS51352"/>
    </source>
</evidence>
<dbReference type="PANTHER" id="PTHR42852:SF13">
    <property type="entry name" value="PROTEIN DIPZ"/>
    <property type="match status" value="1"/>
</dbReference>
<sequence>MSTKNPARSQPPAGRRTSATTDARLRRARAAITKTSRGRRRDLLLWGIVLTAVVALIAAMMWSARETSDSTARLAPDFTLTDTSGATVKLADFRGKNVVLYFSEGAGCQSCIMQMADIEKNAAAYTAENITVLPIVMNTAEQIKADMAANGVKTPFLLDDGTVSKAYGTLGKGMHEGLPGHSFVLIDVQGTQRWYGEYPSMYLSSADLLDQVRKHLP</sequence>
<dbReference type="InterPro" id="IPR000866">
    <property type="entry name" value="AhpC/TSA"/>
</dbReference>
<dbReference type="Gene3D" id="3.40.30.10">
    <property type="entry name" value="Glutaredoxin"/>
    <property type="match status" value="1"/>
</dbReference>
<dbReference type="Pfam" id="PF00578">
    <property type="entry name" value="AhpC-TSA"/>
    <property type="match status" value="1"/>
</dbReference>
<dbReference type="InterPro" id="IPR013766">
    <property type="entry name" value="Thioredoxin_domain"/>
</dbReference>
<feature type="domain" description="Thioredoxin" evidence="3">
    <location>
        <begin position="69"/>
        <end position="217"/>
    </location>
</feature>